<reference evidence="3" key="2">
    <citation type="submission" date="2016-10" db="EMBL/GenBank/DDBJ databases">
        <authorList>
            <person name="de Groot N.N."/>
        </authorList>
    </citation>
    <scope>NUCLEOTIDE SEQUENCE [LARGE SCALE GENOMIC DNA]</scope>
    <source>
        <strain evidence="3">BS3782</strain>
    </source>
</reference>
<reference evidence="2 5" key="3">
    <citation type="submission" date="2019-09" db="EMBL/GenBank/DDBJ databases">
        <title>Draft genome sequences of 48 bacterial type strains from the CCUG.</title>
        <authorList>
            <person name="Tunovic T."/>
            <person name="Pineiro-Iglesias B."/>
            <person name="Unosson C."/>
            <person name="Inganas E."/>
            <person name="Ohlen M."/>
            <person name="Cardew S."/>
            <person name="Jensie-Markopoulos S."/>
            <person name="Salva-Serra F."/>
            <person name="Jaen-Luchoro D."/>
            <person name="Karlsson R."/>
            <person name="Svensson-Stadler L."/>
            <person name="Chun J."/>
            <person name="Moore E."/>
        </authorList>
    </citation>
    <scope>NUCLEOTIDE SEQUENCE [LARGE SCALE GENOMIC DNA]</scope>
    <source>
        <strain evidence="2 5">CCUG 51522</strain>
    </source>
</reference>
<dbReference type="Proteomes" id="UP000434925">
    <property type="component" value="Unassembled WGS sequence"/>
</dbReference>
<evidence type="ECO:0000313" key="3">
    <source>
        <dbReference type="EMBL" id="SDT24017.1"/>
    </source>
</evidence>
<dbReference type="InterPro" id="IPR051021">
    <property type="entry name" value="Mito_Ser/Thr_phosphatase"/>
</dbReference>
<dbReference type="Pfam" id="PF00300">
    <property type="entry name" value="His_Phos_1"/>
    <property type="match status" value="2"/>
</dbReference>
<dbReference type="EMBL" id="VZPO01000007">
    <property type="protein sequence ID" value="KAB0502718.1"/>
    <property type="molecule type" value="Genomic_DNA"/>
</dbReference>
<dbReference type="AlphaFoldDB" id="A0A0J6KFS1"/>
<dbReference type="PATRIC" id="fig|163011.3.peg.1101"/>
<dbReference type="GO" id="GO:0016787">
    <property type="term" value="F:hydrolase activity"/>
    <property type="evidence" value="ECO:0007669"/>
    <property type="project" value="UniProtKB-KW"/>
</dbReference>
<dbReference type="Gene3D" id="3.40.50.1240">
    <property type="entry name" value="Phosphoglycerate mutase-like"/>
    <property type="match status" value="1"/>
</dbReference>
<evidence type="ECO:0000313" key="4">
    <source>
        <dbReference type="Proteomes" id="UP000182814"/>
    </source>
</evidence>
<evidence type="ECO:0000256" key="1">
    <source>
        <dbReference type="ARBA" id="ARBA00022801"/>
    </source>
</evidence>
<keyword evidence="1" id="KW-0378">Hydrolase</keyword>
<evidence type="ECO:0000313" key="2">
    <source>
        <dbReference type="EMBL" id="KAB0502718.1"/>
    </source>
</evidence>
<dbReference type="SUPFAM" id="SSF53254">
    <property type="entry name" value="Phosphoglycerate mutase-like"/>
    <property type="match status" value="1"/>
</dbReference>
<dbReference type="Proteomes" id="UP000182814">
    <property type="component" value="Chromosome I"/>
</dbReference>
<dbReference type="PANTHER" id="PTHR20935:SF0">
    <property type="entry name" value="SERINE_THREONINE-PROTEIN PHOSPHATASE PGAM5, MITOCHONDRIAL"/>
    <property type="match status" value="1"/>
</dbReference>
<dbReference type="InterPro" id="IPR029033">
    <property type="entry name" value="His_PPase_superfam"/>
</dbReference>
<reference evidence="4" key="1">
    <citation type="submission" date="2016-10" db="EMBL/GenBank/DDBJ databases">
        <authorList>
            <person name="Varghese N."/>
            <person name="Submissions S."/>
        </authorList>
    </citation>
    <scope>NUCLEOTIDE SEQUENCE [LARGE SCALE GENOMIC DNA]</scope>
    <source>
        <strain evidence="4">BS3782</strain>
    </source>
</reference>
<protein>
    <submittedName>
        <fullName evidence="3">Broad specificity phosphatase PhoE</fullName>
    </submittedName>
    <submittedName>
        <fullName evidence="2">Histidine phosphatase family protein</fullName>
    </submittedName>
</protein>
<dbReference type="InterPro" id="IPR013078">
    <property type="entry name" value="His_Pase_superF_clade-1"/>
</dbReference>
<sequence>MGSIYLIRHGQASFGADDYDVLSPTGIRQAELLGQHLAELGVSFDRCLSGDLRRQQHTANSALEQFAAVGMPVPVLEIDSAFNEFDADAVIRALLPAMLDDEPQALDILRNAAQNRAEFQRIFALIIERWLAGTYDTPGLESWLGFVERVQAGLHRLLEHADNTQKIAVFTSGGTITALLHLITQMPAKQAFELNWQIVNTSLNLLKFRGREVALASFNSHAHLQLLKAPELITFR</sequence>
<gene>
    <name evidence="2" type="ORF">F7R14_18940</name>
    <name evidence="3" type="ORF">SAMN04490191_3612</name>
</gene>
<evidence type="ECO:0000313" key="5">
    <source>
        <dbReference type="Proteomes" id="UP000434925"/>
    </source>
</evidence>
<dbReference type="RefSeq" id="WP_048392714.1">
    <property type="nucleotide sequence ID" value="NZ_JYLB01000001.1"/>
</dbReference>
<dbReference type="SMART" id="SM00855">
    <property type="entry name" value="PGAM"/>
    <property type="match status" value="1"/>
</dbReference>
<dbReference type="CDD" id="cd07067">
    <property type="entry name" value="HP_PGM_like"/>
    <property type="match status" value="1"/>
</dbReference>
<proteinExistence type="predicted"/>
<organism evidence="3 4">
    <name type="scientific">Pseudomonas lini</name>
    <dbReference type="NCBI Taxonomy" id="163011"/>
    <lineage>
        <taxon>Bacteria</taxon>
        <taxon>Pseudomonadati</taxon>
        <taxon>Pseudomonadota</taxon>
        <taxon>Gammaproteobacteria</taxon>
        <taxon>Pseudomonadales</taxon>
        <taxon>Pseudomonadaceae</taxon>
        <taxon>Pseudomonas</taxon>
    </lineage>
</organism>
<dbReference type="PANTHER" id="PTHR20935">
    <property type="entry name" value="PHOSPHOGLYCERATE MUTASE-RELATED"/>
    <property type="match status" value="1"/>
</dbReference>
<accession>A0A0J6KFS1</accession>
<name>A0A0J6KFS1_9PSED</name>
<dbReference type="EMBL" id="LT629746">
    <property type="protein sequence ID" value="SDT24017.1"/>
    <property type="molecule type" value="Genomic_DNA"/>
</dbReference>
<keyword evidence="4" id="KW-1185">Reference proteome</keyword>